<evidence type="ECO:0000256" key="4">
    <source>
        <dbReference type="ARBA" id="ARBA00022692"/>
    </source>
</evidence>
<sequence>MNTQSHRLKRPSTGTRKLCKTISLGLFSLYGALPLATSHAQEATEPASAMLQRQHTFAIDAQPLADALIAFAQQSGLQVSVDPSLVGHLRGNLVRGQMSSEQALSRLLDGSNVGWDYQQQVVILHQLASQDSAIELGNTVVLGKSESHYQGEEIIDRRAIESFAGANGDLTTLLRMHPSVRFDTTQQSSKTPGEISPADISINGAKFYQNNFMIDGISINNDLNPAASSGSRMDVNGIYDVPSNAFGIAIDADLLEEVRVYDSNVPAEYGRFNGGVIDAITRRPREGLHGKISASMTRSEWTEYHLSDDDISAEEFELSSDYTHQPEFKKLTTRMMLEGMLTENFGLIGNVIRKTSEIPLYAYADGYQSQNDKVKRDQTRKSDNYMLKGFWIPNERLDLSFTLIDAPAEAEYFKANEKNSGFTVQSGGQSAALQAIWKGDQVIQTHKLSWKQVQSSRDADSNVKKQWRWSQEKNWGNPARGVTATSLEGGMGDLEQEQRGFEYAFKAELQPLDFLGATHTLSSGLELSRQEARYEVTEDSWGASVLRLSNATGSSSCVTANGLLDDEYCSISINAAGVAQRQYFGTLSYVKAGEIELDQTSYALFLQDEIQIGRLNLRPGLRLDGDDYMDKKTLAPRFAASYDLLGDGRTVFSAGANRYYGRNLFKYRLADGRQSLWWRATRGASSADTITDFSALVNYGVDESSFRKLDIPYDDEWMLGLTQEMLGMRFDLKYVHRDGRDQIVRARSRDLDLVDGDGSTTIANYYTYTNAARSESETVTLSITPLQNLRMAGTVTSLQAAFDWNQTKSTFDSSDYDTIFTSSRLDDEDVYFDGKLLPYSELPASNFNRPWTARLNTITSIPALNLTWSNFFRYRGAYEQIYRDGTITIDDTSYEQYLVGDAKAAITWDTRVKLDIPLQGEQALYMAVDVTNLTNHVNDVVGSTGKLSYETGRQYWLEVGYQF</sequence>
<dbReference type="Proteomes" id="UP000292302">
    <property type="component" value="Unassembled WGS sequence"/>
</dbReference>
<dbReference type="SUPFAM" id="SSF56935">
    <property type="entry name" value="Porins"/>
    <property type="match status" value="1"/>
</dbReference>
<evidence type="ECO:0000313" key="10">
    <source>
        <dbReference type="Proteomes" id="UP000292302"/>
    </source>
</evidence>
<dbReference type="RefSeq" id="WP_131178261.1">
    <property type="nucleotide sequence ID" value="NZ_QJUI01000001.1"/>
</dbReference>
<dbReference type="PROSITE" id="PS52016">
    <property type="entry name" value="TONB_DEPENDENT_REC_3"/>
    <property type="match status" value="1"/>
</dbReference>
<dbReference type="OrthoDB" id="9766643at2"/>
<dbReference type="Gene3D" id="3.55.50.30">
    <property type="match status" value="1"/>
</dbReference>
<keyword evidence="3 7" id="KW-1134">Transmembrane beta strand</keyword>
<evidence type="ECO:0000256" key="7">
    <source>
        <dbReference type="PROSITE-ProRule" id="PRU01360"/>
    </source>
</evidence>
<comment type="caution">
    <text evidence="9">The sequence shown here is derived from an EMBL/GenBank/DDBJ whole genome shotgun (WGS) entry which is preliminary data.</text>
</comment>
<dbReference type="InterPro" id="IPR037066">
    <property type="entry name" value="Plug_dom_sf"/>
</dbReference>
<name>A0A4Q9QSH4_9GAMM</name>
<evidence type="ECO:0000259" key="8">
    <source>
        <dbReference type="SMART" id="SM00965"/>
    </source>
</evidence>
<reference evidence="9 10" key="1">
    <citation type="submission" date="2018-06" db="EMBL/GenBank/DDBJ databases">
        <title>Three novel Pseudomonas species isolated from symptomatic oak.</title>
        <authorList>
            <person name="Bueno-Gonzalez V."/>
            <person name="Brady C."/>
        </authorList>
    </citation>
    <scope>NUCLEOTIDE SEQUENCE [LARGE SCALE GENOMIC DNA]</scope>
    <source>
        <strain evidence="9 10">P9A</strain>
    </source>
</reference>
<comment type="similarity">
    <text evidence="7">Belongs to the TonB-dependent receptor family.</text>
</comment>
<protein>
    <submittedName>
        <fullName evidence="9">TonB-dependent receptor</fullName>
    </submittedName>
</protein>
<dbReference type="AlphaFoldDB" id="A0A4Q9QSH4"/>
<dbReference type="Pfam" id="PF07715">
    <property type="entry name" value="Plug"/>
    <property type="match status" value="1"/>
</dbReference>
<dbReference type="GO" id="GO:0009279">
    <property type="term" value="C:cell outer membrane"/>
    <property type="evidence" value="ECO:0007669"/>
    <property type="project" value="UniProtKB-SubCell"/>
</dbReference>
<dbReference type="InterPro" id="IPR036942">
    <property type="entry name" value="Beta-barrel_TonB_sf"/>
</dbReference>
<feature type="domain" description="Secretin/TonB short N-terminal" evidence="8">
    <location>
        <begin position="77"/>
        <end position="127"/>
    </location>
</feature>
<keyword evidence="4 7" id="KW-0812">Transmembrane</keyword>
<proteinExistence type="inferred from homology"/>
<keyword evidence="6 7" id="KW-0998">Cell outer membrane</keyword>
<keyword evidence="5 7" id="KW-0472">Membrane</keyword>
<evidence type="ECO:0000256" key="6">
    <source>
        <dbReference type="ARBA" id="ARBA00023237"/>
    </source>
</evidence>
<evidence type="ECO:0000256" key="2">
    <source>
        <dbReference type="ARBA" id="ARBA00022448"/>
    </source>
</evidence>
<keyword evidence="2 7" id="KW-0813">Transport</keyword>
<evidence type="ECO:0000256" key="3">
    <source>
        <dbReference type="ARBA" id="ARBA00022452"/>
    </source>
</evidence>
<dbReference type="InterPro" id="IPR039426">
    <property type="entry name" value="TonB-dep_rcpt-like"/>
</dbReference>
<dbReference type="InterPro" id="IPR011662">
    <property type="entry name" value="Secretin/TonB_short_N"/>
</dbReference>
<dbReference type="InterPro" id="IPR012910">
    <property type="entry name" value="Plug_dom"/>
</dbReference>
<keyword evidence="9" id="KW-0675">Receptor</keyword>
<organism evidence="9 10">
    <name type="scientific">Phytopseudomonas daroniae</name>
    <dbReference type="NCBI Taxonomy" id="2487519"/>
    <lineage>
        <taxon>Bacteria</taxon>
        <taxon>Pseudomonadati</taxon>
        <taxon>Pseudomonadota</taxon>
        <taxon>Gammaproteobacteria</taxon>
        <taxon>Pseudomonadales</taxon>
        <taxon>Pseudomonadaceae</taxon>
        <taxon>Phytopseudomonas</taxon>
    </lineage>
</organism>
<dbReference type="EMBL" id="QJUI01000001">
    <property type="protein sequence ID" value="TBU84081.1"/>
    <property type="molecule type" value="Genomic_DNA"/>
</dbReference>
<dbReference type="Gene3D" id="2.40.170.20">
    <property type="entry name" value="TonB-dependent receptor, beta-barrel domain"/>
    <property type="match status" value="1"/>
</dbReference>
<accession>A0A4Q9QSH4</accession>
<evidence type="ECO:0000256" key="5">
    <source>
        <dbReference type="ARBA" id="ARBA00023136"/>
    </source>
</evidence>
<dbReference type="SMART" id="SM00965">
    <property type="entry name" value="STN"/>
    <property type="match status" value="1"/>
</dbReference>
<evidence type="ECO:0000256" key="1">
    <source>
        <dbReference type="ARBA" id="ARBA00004571"/>
    </source>
</evidence>
<evidence type="ECO:0000313" key="9">
    <source>
        <dbReference type="EMBL" id="TBU84081.1"/>
    </source>
</evidence>
<gene>
    <name evidence="9" type="ORF">DNK06_01425</name>
</gene>
<keyword evidence="10" id="KW-1185">Reference proteome</keyword>
<dbReference type="Gene3D" id="2.170.130.10">
    <property type="entry name" value="TonB-dependent receptor, plug domain"/>
    <property type="match status" value="1"/>
</dbReference>
<comment type="subcellular location">
    <subcellularLocation>
        <location evidence="1 7">Cell outer membrane</location>
        <topology evidence="1 7">Multi-pass membrane protein</topology>
    </subcellularLocation>
</comment>